<evidence type="ECO:0000313" key="1">
    <source>
        <dbReference type="EMBL" id="KUJ10055.1"/>
    </source>
</evidence>
<organism evidence="1 2">
    <name type="scientific">Mollisia scopiformis</name>
    <name type="common">Conifer needle endophyte fungus</name>
    <name type="synonym">Phialocephala scopiformis</name>
    <dbReference type="NCBI Taxonomy" id="149040"/>
    <lineage>
        <taxon>Eukaryota</taxon>
        <taxon>Fungi</taxon>
        <taxon>Dikarya</taxon>
        <taxon>Ascomycota</taxon>
        <taxon>Pezizomycotina</taxon>
        <taxon>Leotiomycetes</taxon>
        <taxon>Helotiales</taxon>
        <taxon>Mollisiaceae</taxon>
        <taxon>Mollisia</taxon>
    </lineage>
</organism>
<sequence length="150" mass="17715">RNGILLYLEPQYSCIVRANRAITDYIKDHKCDNGHFDTTGGFYDFNLHSASEAMILLEEYAASFVRDMPHSTRVEIRKMRESYEVSYATMQRELYLDILARGLKAEEQSHFRGPNIELLNFATYFKLAVDEMDRQYLLIRRARRALYEKD</sequence>
<gene>
    <name evidence="1" type="ORF">LY89DRAFT_540864</name>
</gene>
<protein>
    <submittedName>
        <fullName evidence="1">Uncharacterized protein</fullName>
    </submittedName>
</protein>
<reference evidence="1 2" key="1">
    <citation type="submission" date="2015-10" db="EMBL/GenBank/DDBJ databases">
        <title>Full genome of DAOMC 229536 Phialocephala scopiformis, a fungal endophyte of spruce producing the potent anti-insectan compound rugulosin.</title>
        <authorList>
            <consortium name="DOE Joint Genome Institute"/>
            <person name="Walker A.K."/>
            <person name="Frasz S.L."/>
            <person name="Seifert K.A."/>
            <person name="Miller J.D."/>
            <person name="Mondo S.J."/>
            <person name="Labutti K."/>
            <person name="Lipzen A."/>
            <person name="Dockter R."/>
            <person name="Kennedy M."/>
            <person name="Grigoriev I.V."/>
            <person name="Spatafora J.W."/>
        </authorList>
    </citation>
    <scope>NUCLEOTIDE SEQUENCE [LARGE SCALE GENOMIC DNA]</scope>
    <source>
        <strain evidence="1 2">CBS 120377</strain>
    </source>
</reference>
<evidence type="ECO:0000313" key="2">
    <source>
        <dbReference type="Proteomes" id="UP000070700"/>
    </source>
</evidence>
<feature type="non-terminal residue" evidence="1">
    <location>
        <position position="150"/>
    </location>
</feature>
<name>A0A132BCB5_MOLSC</name>
<dbReference type="RefSeq" id="XP_018064410.1">
    <property type="nucleotide sequence ID" value="XM_018208170.1"/>
</dbReference>
<dbReference type="EMBL" id="KQ947430">
    <property type="protein sequence ID" value="KUJ10055.1"/>
    <property type="molecule type" value="Genomic_DNA"/>
</dbReference>
<dbReference type="OrthoDB" id="62952at2759"/>
<dbReference type="GeneID" id="28817896"/>
<dbReference type="InParanoid" id="A0A132BCB5"/>
<dbReference type="AlphaFoldDB" id="A0A132BCB5"/>
<dbReference type="Proteomes" id="UP000070700">
    <property type="component" value="Unassembled WGS sequence"/>
</dbReference>
<feature type="non-terminal residue" evidence="1">
    <location>
        <position position="1"/>
    </location>
</feature>
<dbReference type="KEGG" id="psco:LY89DRAFT_540864"/>
<proteinExistence type="predicted"/>
<accession>A0A132BCB5</accession>
<keyword evidence="2" id="KW-1185">Reference proteome</keyword>